<reference evidence="1 2" key="1">
    <citation type="submission" date="2024-01" db="EMBL/GenBank/DDBJ databases">
        <title>Genome assemblies of Stephania.</title>
        <authorList>
            <person name="Yang L."/>
        </authorList>
    </citation>
    <scope>NUCLEOTIDE SEQUENCE [LARGE SCALE GENOMIC DNA]</scope>
    <source>
        <strain evidence="1">JXDWG</strain>
        <tissue evidence="1">Leaf</tissue>
    </source>
</reference>
<dbReference type="Proteomes" id="UP001419268">
    <property type="component" value="Unassembled WGS sequence"/>
</dbReference>
<gene>
    <name evidence="1" type="ORF">Scep_021392</name>
</gene>
<name>A0AAP0HWT8_9MAGN</name>
<evidence type="ECO:0000313" key="2">
    <source>
        <dbReference type="Proteomes" id="UP001419268"/>
    </source>
</evidence>
<protein>
    <submittedName>
        <fullName evidence="1">Uncharacterized protein</fullName>
    </submittedName>
</protein>
<dbReference type="AlphaFoldDB" id="A0AAP0HWT8"/>
<proteinExistence type="predicted"/>
<evidence type="ECO:0000313" key="1">
    <source>
        <dbReference type="EMBL" id="KAK9104548.1"/>
    </source>
</evidence>
<dbReference type="EMBL" id="JBBNAG010000009">
    <property type="protein sequence ID" value="KAK9104548.1"/>
    <property type="molecule type" value="Genomic_DNA"/>
</dbReference>
<keyword evidence="2" id="KW-1185">Reference proteome</keyword>
<comment type="caution">
    <text evidence="1">The sequence shown here is derived from an EMBL/GenBank/DDBJ whole genome shotgun (WGS) entry which is preliminary data.</text>
</comment>
<accession>A0AAP0HWT8</accession>
<sequence length="161" mass="18504">MSNDFTIKTHVGGRKFVITQDRLHDILGLPIHEPTITLHEKVILLRNGSKNYVNVLDMYILKALKRDIHISLLHIIISHMTSSYSTDRHLSYAHLLTHFFDEASVDLNMGGAPLSMKETVGSATLHAMMFRYVHLERRWIWLVDIPAGVEYGRYKSPHDSN</sequence>
<organism evidence="1 2">
    <name type="scientific">Stephania cephalantha</name>
    <dbReference type="NCBI Taxonomy" id="152367"/>
    <lineage>
        <taxon>Eukaryota</taxon>
        <taxon>Viridiplantae</taxon>
        <taxon>Streptophyta</taxon>
        <taxon>Embryophyta</taxon>
        <taxon>Tracheophyta</taxon>
        <taxon>Spermatophyta</taxon>
        <taxon>Magnoliopsida</taxon>
        <taxon>Ranunculales</taxon>
        <taxon>Menispermaceae</taxon>
        <taxon>Menispermoideae</taxon>
        <taxon>Cissampelideae</taxon>
        <taxon>Stephania</taxon>
    </lineage>
</organism>